<dbReference type="InterPro" id="IPR019775">
    <property type="entry name" value="WD40_repeat_CS"/>
</dbReference>
<dbReference type="Gene3D" id="1.25.40.500">
    <property type="entry name" value="TFIID subunit TAF5, NTD2 domain"/>
    <property type="match status" value="1"/>
</dbReference>
<dbReference type="Pfam" id="PF04494">
    <property type="entry name" value="TFIID_NTD2"/>
    <property type="match status" value="1"/>
</dbReference>
<dbReference type="PROSITE" id="PS50082">
    <property type="entry name" value="WD_REPEATS_2"/>
    <property type="match status" value="6"/>
</dbReference>
<dbReference type="PANTHER" id="PTHR19879:SF6">
    <property type="entry name" value="TAF5-LIKE RNA POLYMERASE II P300_CBP-ASSOCIATED FACTOR-ASSOCIATED FACTOR 65 KDA SUBUNIT 5L"/>
    <property type="match status" value="1"/>
</dbReference>
<keyword evidence="7" id="KW-0539">Nucleus</keyword>
<dbReference type="CDD" id="cd08044">
    <property type="entry name" value="TAF5_NTD2"/>
    <property type="match status" value="1"/>
</dbReference>
<keyword evidence="3" id="KW-0853">WD repeat</keyword>
<reference evidence="13" key="1">
    <citation type="submission" date="2020-03" db="EMBL/GenBank/DDBJ databases">
        <title>Long-read based genome assembly of a Labrador retriever dog.</title>
        <authorList>
            <person name="Eory L."/>
            <person name="Zhang W."/>
            <person name="Schoenebeck J."/>
        </authorList>
    </citation>
    <scope>NUCLEOTIDE SEQUENCE [LARGE SCALE GENOMIC DNA]</scope>
    <source>
        <strain evidence="13">Labrador retriever</strain>
    </source>
</reference>
<dbReference type="OrthoDB" id="10266330at2759"/>
<dbReference type="Proteomes" id="UP000805418">
    <property type="component" value="Chromosome 4"/>
</dbReference>
<comment type="subcellular location">
    <subcellularLocation>
        <location evidence="1">Nucleus</location>
    </subcellularLocation>
</comment>
<sequence>MKRVRTEQIQMAVSCYLKRRQYVDSDGPLKQGLRLSQTAEEMAANLTVQSESGCANIVSAAPCQAEPQQYEVQFGRLRNFLTDSDSQHSHEVMPLLYPLFVYLHLNLVQNSPKSTVESFYSRFHGMFLQNASQKDVIEQLQTTQTIQDILSNFKLRAFLDNKYVVRLQEDSYNYLIRYLQSDNNTALCKVLTLHIHLDVQPAKRTDYQLYASGSSSRSEGNGLEPTDMPAPILQNEAALEVLQESIKRVKDGPPSLTTICFYAFYNTEQLLNTAEISPDSKLLAAGFDNSCIKLWSLRSKKLKSEPHQVDVSRIHLACDILEEEVCVDDHPRHCQLPALLAQHYSTSIRFMYCLVSLPPIQQSLSLKSKEDDEDDNAGTEMKILRGHCGPVYSTRFLADSSGLLSCSEDMSIRYWDLGSFTNTVLYQGHAYPVWDLDISPYSLYFASGSHDRTARLWSFDRTYPLRIYAGHLADVDCVKFHPNSNYLATGSTDKTVRLWSAQQGNSVRLFTGHRGPVLSLAFSPNGKYLASAGEDQRLKLWDLASGTLYKELRGHTDNITSLTFSPDSSLIASASMDNSVRVWDIRNTYCSTPADGSSGELVGVYTGQMSNVLSVQFMACNLLLVTGITQENQEH</sequence>
<accession>A0A8I3MP86</accession>
<dbReference type="Pfam" id="PF00400">
    <property type="entry name" value="WD40"/>
    <property type="match status" value="6"/>
</dbReference>
<evidence type="ECO:0000256" key="1">
    <source>
        <dbReference type="ARBA" id="ARBA00004123"/>
    </source>
</evidence>
<reference evidence="13" key="2">
    <citation type="submission" date="2025-08" db="UniProtKB">
        <authorList>
            <consortium name="Ensembl"/>
        </authorList>
    </citation>
    <scope>IDENTIFICATION</scope>
    <source>
        <strain evidence="13">Boxer</strain>
    </source>
</reference>
<dbReference type="PANTHER" id="PTHR19879">
    <property type="entry name" value="TRANSCRIPTION INITIATION FACTOR TFIID"/>
    <property type="match status" value="1"/>
</dbReference>
<dbReference type="InterPro" id="IPR037264">
    <property type="entry name" value="TFIID_NTD2_sf"/>
</dbReference>
<dbReference type="GO" id="GO:0016607">
    <property type="term" value="C:nuclear speck"/>
    <property type="evidence" value="ECO:0007669"/>
    <property type="project" value="Ensembl"/>
</dbReference>
<dbReference type="FunFam" id="2.130.10.10:FF:000202">
    <property type="entry name" value="TAF5-like RNA polymerase II p300/CBP-associated factor-associated factor 65 kDa subunit 5L"/>
    <property type="match status" value="1"/>
</dbReference>
<evidence type="ECO:0000256" key="4">
    <source>
        <dbReference type="ARBA" id="ARBA00022737"/>
    </source>
</evidence>
<keyword evidence="5" id="KW-0805">Transcription regulation</keyword>
<organism evidence="13 14">
    <name type="scientific">Canis lupus familiaris</name>
    <name type="common">Dog</name>
    <name type="synonym">Canis familiaris</name>
    <dbReference type="NCBI Taxonomy" id="9615"/>
    <lineage>
        <taxon>Eukaryota</taxon>
        <taxon>Metazoa</taxon>
        <taxon>Chordata</taxon>
        <taxon>Craniata</taxon>
        <taxon>Vertebrata</taxon>
        <taxon>Euteleostomi</taxon>
        <taxon>Mammalia</taxon>
        <taxon>Eutheria</taxon>
        <taxon>Laurasiatheria</taxon>
        <taxon>Carnivora</taxon>
        <taxon>Caniformia</taxon>
        <taxon>Canidae</taxon>
        <taxon>Canis</taxon>
    </lineage>
</organism>
<evidence type="ECO:0000259" key="12">
    <source>
        <dbReference type="Pfam" id="PF04494"/>
    </source>
</evidence>
<evidence type="ECO:0000313" key="13">
    <source>
        <dbReference type="Ensembl" id="ENSCAFP00845001860.1"/>
    </source>
</evidence>
<dbReference type="GO" id="GO:0006357">
    <property type="term" value="P:regulation of transcription by RNA polymerase II"/>
    <property type="evidence" value="ECO:0007669"/>
    <property type="project" value="Ensembl"/>
</dbReference>
<evidence type="ECO:0000256" key="3">
    <source>
        <dbReference type="ARBA" id="ARBA00022574"/>
    </source>
</evidence>
<dbReference type="PRINTS" id="PR00320">
    <property type="entry name" value="GPROTEINBRPT"/>
</dbReference>
<dbReference type="CDD" id="cd00200">
    <property type="entry name" value="WD40"/>
    <property type="match status" value="1"/>
</dbReference>
<dbReference type="Gene3D" id="2.130.10.10">
    <property type="entry name" value="YVTN repeat-like/Quinoprotein amine dehydrogenase"/>
    <property type="match status" value="2"/>
</dbReference>
<dbReference type="FunFam" id="1.25.40.500:FF:000002">
    <property type="entry name" value="TAF5-like RNA polymerase II p300/CBP-associated factor-associated factor 65 kDa subunit 5L"/>
    <property type="match status" value="1"/>
</dbReference>
<dbReference type="SUPFAM" id="SSF50978">
    <property type="entry name" value="WD40 repeat-like"/>
    <property type="match status" value="1"/>
</dbReference>
<dbReference type="GO" id="GO:0033276">
    <property type="term" value="C:transcription factor TFTC complex"/>
    <property type="evidence" value="ECO:0000318"/>
    <property type="project" value="GO_Central"/>
</dbReference>
<dbReference type="InterPro" id="IPR007582">
    <property type="entry name" value="TFIID_NTD2"/>
</dbReference>
<evidence type="ECO:0000256" key="11">
    <source>
        <dbReference type="ARBA" id="ARBA00082687"/>
    </source>
</evidence>
<evidence type="ECO:0000256" key="5">
    <source>
        <dbReference type="ARBA" id="ARBA00023015"/>
    </source>
</evidence>
<dbReference type="SMART" id="SM00320">
    <property type="entry name" value="WD40"/>
    <property type="match status" value="6"/>
</dbReference>
<evidence type="ECO:0000313" key="14">
    <source>
        <dbReference type="Proteomes" id="UP000805418"/>
    </source>
</evidence>
<evidence type="ECO:0000256" key="7">
    <source>
        <dbReference type="ARBA" id="ARBA00023242"/>
    </source>
</evidence>
<comment type="similarity">
    <text evidence="2">Belongs to the WD repeat TAF5 family.</text>
</comment>
<dbReference type="FunFam" id="2.130.10.10:FF:000325">
    <property type="entry name" value="TAF5-like RNA polymerase II p300/CBP-associated factor-associated factor 65 kDa subunit 5L"/>
    <property type="match status" value="1"/>
</dbReference>
<evidence type="ECO:0000256" key="10">
    <source>
        <dbReference type="ARBA" id="ARBA00074553"/>
    </source>
</evidence>
<comment type="function">
    <text evidence="8">Functions as a component of the PCAF complex. The PCAF complex is capable of efficiently acetylating histones in a nucleosomal context. The PCAF complex could be considered as the human version of the yeast SAGA complex. With TAF6L, acts as an epigenetic regulator essential for somatic reprogramming. Regulates target genes through H3K9ac deposition and MYC recruitment which trigger MYC regulatory network to orchestrate gene expression programs to control embryonic stem cell state.</text>
</comment>
<dbReference type="SUPFAM" id="SSF160897">
    <property type="entry name" value="Taf5 N-terminal domain-like"/>
    <property type="match status" value="1"/>
</dbReference>
<dbReference type="InterPro" id="IPR015943">
    <property type="entry name" value="WD40/YVTN_repeat-like_dom_sf"/>
</dbReference>
<feature type="domain" description="TFIID subunit TAF5 NTD2" evidence="12">
    <location>
        <begin position="65"/>
        <end position="194"/>
    </location>
</feature>
<dbReference type="InterPro" id="IPR020472">
    <property type="entry name" value="WD40_PAC1"/>
</dbReference>
<dbReference type="FunCoup" id="A0A8I3MP86">
    <property type="interactions" value="542"/>
</dbReference>
<evidence type="ECO:0000256" key="6">
    <source>
        <dbReference type="ARBA" id="ARBA00023163"/>
    </source>
</evidence>
<dbReference type="PROSITE" id="PS50294">
    <property type="entry name" value="WD_REPEATS_REGION"/>
    <property type="match status" value="5"/>
</dbReference>
<dbReference type="GO" id="GO:0003713">
    <property type="term" value="F:transcription coactivator activity"/>
    <property type="evidence" value="ECO:0000318"/>
    <property type="project" value="GO_Central"/>
</dbReference>
<dbReference type="InterPro" id="IPR036322">
    <property type="entry name" value="WD40_repeat_dom_sf"/>
</dbReference>
<keyword evidence="14" id="KW-1185">Reference proteome</keyword>
<dbReference type="GeneTree" id="ENSGT00940000153342"/>
<keyword evidence="6" id="KW-0804">Transcription</keyword>
<dbReference type="GO" id="GO:0006355">
    <property type="term" value="P:regulation of DNA-templated transcription"/>
    <property type="evidence" value="ECO:0000318"/>
    <property type="project" value="GO_Central"/>
</dbReference>
<proteinExistence type="inferred from homology"/>
<dbReference type="GO" id="GO:1904672">
    <property type="term" value="P:regulation of somatic stem cell population maintenance"/>
    <property type="evidence" value="ECO:0007669"/>
    <property type="project" value="Ensembl"/>
</dbReference>
<keyword evidence="4" id="KW-0677">Repeat</keyword>
<protein>
    <recommendedName>
        <fullName evidence="10">TAF5-like RNA polymerase II p300/CBP-associated factor-associated factor 65 kDa subunit 5L</fullName>
    </recommendedName>
    <alternativeName>
        <fullName evidence="11">PCAF-associated factor 65 beta</fullName>
    </alternativeName>
</protein>
<dbReference type="InterPro" id="IPR001680">
    <property type="entry name" value="WD40_rpt"/>
</dbReference>
<evidence type="ECO:0000256" key="8">
    <source>
        <dbReference type="ARBA" id="ARBA00056767"/>
    </source>
</evidence>
<dbReference type="AlphaFoldDB" id="A0A8I3MP86"/>
<evidence type="ECO:0000256" key="2">
    <source>
        <dbReference type="ARBA" id="ARBA00009435"/>
    </source>
</evidence>
<evidence type="ECO:0000256" key="9">
    <source>
        <dbReference type="ARBA" id="ARBA00065988"/>
    </source>
</evidence>
<dbReference type="GO" id="GO:0036464">
    <property type="term" value="C:cytoplasmic ribonucleoprotein granule"/>
    <property type="evidence" value="ECO:0007669"/>
    <property type="project" value="Ensembl"/>
</dbReference>
<reference evidence="13" key="3">
    <citation type="submission" date="2025-09" db="UniProtKB">
        <authorList>
            <consortium name="Ensembl"/>
        </authorList>
    </citation>
    <scope>IDENTIFICATION</scope>
    <source>
        <strain evidence="13">Boxer</strain>
    </source>
</reference>
<dbReference type="Ensembl" id="ENSCAFT00845002344.1">
    <property type="protein sequence ID" value="ENSCAFP00845001860.1"/>
    <property type="gene ID" value="ENSCAFG00845001360.1"/>
</dbReference>
<dbReference type="PROSITE" id="PS00678">
    <property type="entry name" value="WD_REPEATS_1"/>
    <property type="match status" value="2"/>
</dbReference>
<name>A0A8I3MP86_CANLF</name>
<gene>
    <name evidence="13" type="primary">TAF5L</name>
</gene>
<dbReference type="GO" id="GO:0000124">
    <property type="term" value="C:SAGA complex"/>
    <property type="evidence" value="ECO:0000318"/>
    <property type="project" value="GO_Central"/>
</dbReference>
<comment type="subunit">
    <text evidence="9">The PCAF complex is composed of a number of TBP-associated factors (TAFS), such as TAF5, TAF5L, TAF6, TAF6L, TAF9, TAF10 and TAF12, PCAF, and also PCAF-associated factors (PAFs), such as TADA2L/ADA2, TADA3L/ADA3 and SPT3. Component of the STAGA transcription coactivator-HAT complex, at least composed of SUPT3H, GCN5L2, TAF5L, TAF6L, SUPT7L, TADA3L, TAD1L, TAF10, TAF12, TRRAP and TAF9.</text>
</comment>